<dbReference type="AlphaFoldDB" id="A0AAN8XFJ1"/>
<gene>
    <name evidence="2" type="ORF">SK128_001897</name>
</gene>
<protein>
    <submittedName>
        <fullName evidence="2">Uncharacterized protein</fullName>
    </submittedName>
</protein>
<feature type="region of interest" description="Disordered" evidence="1">
    <location>
        <begin position="37"/>
        <end position="85"/>
    </location>
</feature>
<feature type="non-terminal residue" evidence="2">
    <location>
        <position position="137"/>
    </location>
</feature>
<dbReference type="EMBL" id="JAXCGZ010002797">
    <property type="protein sequence ID" value="KAK7083580.1"/>
    <property type="molecule type" value="Genomic_DNA"/>
</dbReference>
<proteinExistence type="predicted"/>
<evidence type="ECO:0000313" key="2">
    <source>
        <dbReference type="EMBL" id="KAK7083580.1"/>
    </source>
</evidence>
<organism evidence="2 3">
    <name type="scientific">Halocaridina rubra</name>
    <name type="common">Hawaiian red shrimp</name>
    <dbReference type="NCBI Taxonomy" id="373956"/>
    <lineage>
        <taxon>Eukaryota</taxon>
        <taxon>Metazoa</taxon>
        <taxon>Ecdysozoa</taxon>
        <taxon>Arthropoda</taxon>
        <taxon>Crustacea</taxon>
        <taxon>Multicrustacea</taxon>
        <taxon>Malacostraca</taxon>
        <taxon>Eumalacostraca</taxon>
        <taxon>Eucarida</taxon>
        <taxon>Decapoda</taxon>
        <taxon>Pleocyemata</taxon>
        <taxon>Caridea</taxon>
        <taxon>Atyoidea</taxon>
        <taxon>Atyidae</taxon>
        <taxon>Halocaridina</taxon>
    </lineage>
</organism>
<comment type="caution">
    <text evidence="2">The sequence shown here is derived from an EMBL/GenBank/DDBJ whole genome shotgun (WGS) entry which is preliminary data.</text>
</comment>
<evidence type="ECO:0000256" key="1">
    <source>
        <dbReference type="SAM" id="MobiDB-lite"/>
    </source>
</evidence>
<sequence>MGRSSRCTDQSASYKSPHSTCEMRPLGECYAASAVEEGCNSPTHQSSDGSSSDRKAKGKIPYGEERENPGSRSRRHRENREANEIESPDKRYRLFESVLSELRMATNYTVEVTPVLDGEENGRGRAFGREIIIRTKG</sequence>
<evidence type="ECO:0000313" key="3">
    <source>
        <dbReference type="Proteomes" id="UP001381693"/>
    </source>
</evidence>
<feature type="compositionally biased region" description="Polar residues" evidence="1">
    <location>
        <begin position="40"/>
        <end position="50"/>
    </location>
</feature>
<name>A0AAN8XFJ1_HALRR</name>
<keyword evidence="3" id="KW-1185">Reference proteome</keyword>
<accession>A0AAN8XFJ1</accession>
<reference evidence="2 3" key="1">
    <citation type="submission" date="2023-11" db="EMBL/GenBank/DDBJ databases">
        <title>Halocaridina rubra genome assembly.</title>
        <authorList>
            <person name="Smith C."/>
        </authorList>
    </citation>
    <scope>NUCLEOTIDE SEQUENCE [LARGE SCALE GENOMIC DNA]</scope>
    <source>
        <strain evidence="2">EP-1</strain>
        <tissue evidence="2">Whole</tissue>
    </source>
</reference>
<feature type="region of interest" description="Disordered" evidence="1">
    <location>
        <begin position="1"/>
        <end position="22"/>
    </location>
</feature>
<feature type="compositionally biased region" description="Polar residues" evidence="1">
    <location>
        <begin position="1"/>
        <end position="19"/>
    </location>
</feature>
<dbReference type="Proteomes" id="UP001381693">
    <property type="component" value="Unassembled WGS sequence"/>
</dbReference>